<evidence type="ECO:0000313" key="2">
    <source>
        <dbReference type="Proteomes" id="UP001148662"/>
    </source>
</evidence>
<dbReference type="EMBL" id="JANHOG010001823">
    <property type="protein sequence ID" value="KAJ3531151.1"/>
    <property type="molecule type" value="Genomic_DNA"/>
</dbReference>
<organism evidence="1 2">
    <name type="scientific">Phlebia brevispora</name>
    <dbReference type="NCBI Taxonomy" id="194682"/>
    <lineage>
        <taxon>Eukaryota</taxon>
        <taxon>Fungi</taxon>
        <taxon>Dikarya</taxon>
        <taxon>Basidiomycota</taxon>
        <taxon>Agaricomycotina</taxon>
        <taxon>Agaricomycetes</taxon>
        <taxon>Polyporales</taxon>
        <taxon>Meruliaceae</taxon>
        <taxon>Phlebia</taxon>
    </lineage>
</organism>
<evidence type="ECO:0000313" key="1">
    <source>
        <dbReference type="EMBL" id="KAJ3531151.1"/>
    </source>
</evidence>
<sequence length="326" mass="34104">MYVDMVLPRSTPTAPSNGSKSHNVATFAGAVGGSVGLLSFLALSLAFSIYRRRTLAARRDRAYRESQRDAASISESFHTDASEDGPPMQGPVPFVPRYFPGTVINTAPPPYSLPGPPSSSPTSALLGPLDAPTPTIAYSSRRFGFILDGDTSYADRPPPTPPLGADVEDGYFPPPPPFLVAISTPVPAILAGLSGVLSAPQSPAPESPEPEPRPSSPVVPLLAPPPSSRPQSLRDETPVAGPSGSEAQPASTVPSSRVSIHSIQISAQAQSLHRQPSNASTRASIRDASLGSHSSSSAATSDSRRMLREVEDESSREEDGAHSTRQ</sequence>
<protein>
    <submittedName>
        <fullName evidence="1">Uncharacterized protein</fullName>
    </submittedName>
</protein>
<accession>A0ACC1S3A1</accession>
<keyword evidence="2" id="KW-1185">Reference proteome</keyword>
<comment type="caution">
    <text evidence="1">The sequence shown here is derived from an EMBL/GenBank/DDBJ whole genome shotgun (WGS) entry which is preliminary data.</text>
</comment>
<proteinExistence type="predicted"/>
<name>A0ACC1S3A1_9APHY</name>
<dbReference type="Proteomes" id="UP001148662">
    <property type="component" value="Unassembled WGS sequence"/>
</dbReference>
<reference evidence="1" key="1">
    <citation type="submission" date="2022-07" db="EMBL/GenBank/DDBJ databases">
        <title>Genome Sequence of Phlebia brevispora.</title>
        <authorList>
            <person name="Buettner E."/>
        </authorList>
    </citation>
    <scope>NUCLEOTIDE SEQUENCE</scope>
    <source>
        <strain evidence="1">MPL23</strain>
    </source>
</reference>
<gene>
    <name evidence="1" type="ORF">NM688_g7613</name>
</gene>